<evidence type="ECO:0000313" key="9">
    <source>
        <dbReference type="RefSeq" id="XP_020105285.1"/>
    </source>
</evidence>
<feature type="domain" description="RING-type" evidence="7">
    <location>
        <begin position="398"/>
        <end position="437"/>
    </location>
</feature>
<keyword evidence="1" id="KW-0479">Metal-binding</keyword>
<evidence type="ECO:0000256" key="4">
    <source>
        <dbReference type="PROSITE-ProRule" id="PRU00175"/>
    </source>
</evidence>
<feature type="transmembrane region" description="Helical" evidence="6">
    <location>
        <begin position="50"/>
        <end position="73"/>
    </location>
</feature>
<dbReference type="GO" id="GO:0009705">
    <property type="term" value="C:plant-type vacuole membrane"/>
    <property type="evidence" value="ECO:0007669"/>
    <property type="project" value="TreeGrafter"/>
</dbReference>
<gene>
    <name evidence="9" type="primary">LOC109721888</name>
</gene>
<dbReference type="Pfam" id="PF13920">
    <property type="entry name" value="zf-C3HC4_3"/>
    <property type="match status" value="1"/>
</dbReference>
<dbReference type="InterPro" id="IPR001841">
    <property type="entry name" value="Znf_RING"/>
</dbReference>
<organism evidence="8 9">
    <name type="scientific">Ananas comosus</name>
    <name type="common">Pineapple</name>
    <name type="synonym">Ananas ananas</name>
    <dbReference type="NCBI Taxonomy" id="4615"/>
    <lineage>
        <taxon>Eukaryota</taxon>
        <taxon>Viridiplantae</taxon>
        <taxon>Streptophyta</taxon>
        <taxon>Embryophyta</taxon>
        <taxon>Tracheophyta</taxon>
        <taxon>Spermatophyta</taxon>
        <taxon>Magnoliopsida</taxon>
        <taxon>Liliopsida</taxon>
        <taxon>Poales</taxon>
        <taxon>Bromeliaceae</taxon>
        <taxon>Bromelioideae</taxon>
        <taxon>Ananas</taxon>
    </lineage>
</organism>
<keyword evidence="6" id="KW-1133">Transmembrane helix</keyword>
<keyword evidence="6" id="KW-0472">Membrane</keyword>
<feature type="compositionally biased region" description="Low complexity" evidence="5">
    <location>
        <begin position="1"/>
        <end position="20"/>
    </location>
</feature>
<dbReference type="Gene3D" id="3.30.40.10">
    <property type="entry name" value="Zinc/RING finger domain, C3HC4 (zinc finger)"/>
    <property type="match status" value="1"/>
</dbReference>
<dbReference type="PANTHER" id="PTHR46858:SF5">
    <property type="entry name" value="E3 UBIQUITIN-PROTEIN LIGASE APD1-RELATED"/>
    <property type="match status" value="1"/>
</dbReference>
<proteinExistence type="predicted"/>
<reference evidence="9" key="2">
    <citation type="submission" date="2025-08" db="UniProtKB">
        <authorList>
            <consortium name="RefSeq"/>
        </authorList>
    </citation>
    <scope>IDENTIFICATION</scope>
    <source>
        <tissue evidence="9">Leaf</tissue>
    </source>
</reference>
<keyword evidence="2 4" id="KW-0863">Zinc-finger</keyword>
<dbReference type="OrthoDB" id="3045089at2759"/>
<dbReference type="RefSeq" id="XP_020105285.1">
    <property type="nucleotide sequence ID" value="XM_020249696.1"/>
</dbReference>
<feature type="transmembrane region" description="Helical" evidence="6">
    <location>
        <begin position="301"/>
        <end position="322"/>
    </location>
</feature>
<dbReference type="GO" id="GO:0008270">
    <property type="term" value="F:zinc ion binding"/>
    <property type="evidence" value="ECO:0007669"/>
    <property type="project" value="UniProtKB-KW"/>
</dbReference>
<keyword evidence="6" id="KW-0812">Transmembrane</keyword>
<dbReference type="GO" id="GO:0016567">
    <property type="term" value="P:protein ubiquitination"/>
    <property type="evidence" value="ECO:0007669"/>
    <property type="project" value="TreeGrafter"/>
</dbReference>
<dbReference type="Proteomes" id="UP000515123">
    <property type="component" value="Linkage group 16"/>
</dbReference>
<dbReference type="AlphaFoldDB" id="A0A6P5GJ01"/>
<name>A0A6P5GJ01_ANACO</name>
<protein>
    <submittedName>
        <fullName evidence="9">Uncharacterized protein LOC109721888 isoform X1</fullName>
    </submittedName>
</protein>
<dbReference type="InterPro" id="IPR013083">
    <property type="entry name" value="Znf_RING/FYVE/PHD"/>
</dbReference>
<evidence type="ECO:0000256" key="1">
    <source>
        <dbReference type="ARBA" id="ARBA00022723"/>
    </source>
</evidence>
<feature type="region of interest" description="Disordered" evidence="5">
    <location>
        <begin position="338"/>
        <end position="369"/>
    </location>
</feature>
<evidence type="ECO:0000313" key="8">
    <source>
        <dbReference type="Proteomes" id="UP000515123"/>
    </source>
</evidence>
<dbReference type="InterPro" id="IPR032008">
    <property type="entry name" value="APD1-4_N"/>
</dbReference>
<dbReference type="Gramene" id="Aco005994.1.mrna1">
    <property type="protein sequence ID" value="Aco005994.1.mrna1"/>
    <property type="gene ID" value="Aco005994.1.path1"/>
</dbReference>
<evidence type="ECO:0000256" key="5">
    <source>
        <dbReference type="SAM" id="MobiDB-lite"/>
    </source>
</evidence>
<dbReference type="GO" id="GO:0005768">
    <property type="term" value="C:endosome"/>
    <property type="evidence" value="ECO:0007669"/>
    <property type="project" value="TreeGrafter"/>
</dbReference>
<evidence type="ECO:0000259" key="7">
    <source>
        <dbReference type="PROSITE" id="PS50089"/>
    </source>
</evidence>
<reference evidence="8" key="1">
    <citation type="journal article" date="2015" name="Nat. Genet.">
        <title>The pineapple genome and the evolution of CAM photosynthesis.</title>
        <authorList>
            <person name="Ming R."/>
            <person name="VanBuren R."/>
            <person name="Wai C.M."/>
            <person name="Tang H."/>
            <person name="Schatz M.C."/>
            <person name="Bowers J.E."/>
            <person name="Lyons E."/>
            <person name="Wang M.L."/>
            <person name="Chen J."/>
            <person name="Biggers E."/>
            <person name="Zhang J."/>
            <person name="Huang L."/>
            <person name="Zhang L."/>
            <person name="Miao W."/>
            <person name="Zhang J."/>
            <person name="Ye Z."/>
            <person name="Miao C."/>
            <person name="Lin Z."/>
            <person name="Wang H."/>
            <person name="Zhou H."/>
            <person name="Yim W.C."/>
            <person name="Priest H.D."/>
            <person name="Zheng C."/>
            <person name="Woodhouse M."/>
            <person name="Edger P.P."/>
            <person name="Guyot R."/>
            <person name="Guo H.B."/>
            <person name="Guo H."/>
            <person name="Zheng G."/>
            <person name="Singh R."/>
            <person name="Sharma A."/>
            <person name="Min X."/>
            <person name="Zheng Y."/>
            <person name="Lee H."/>
            <person name="Gurtowski J."/>
            <person name="Sedlazeck F.J."/>
            <person name="Harkess A."/>
            <person name="McKain M.R."/>
            <person name="Liao Z."/>
            <person name="Fang J."/>
            <person name="Liu J."/>
            <person name="Zhang X."/>
            <person name="Zhang Q."/>
            <person name="Hu W."/>
            <person name="Qin Y."/>
            <person name="Wang K."/>
            <person name="Chen L.Y."/>
            <person name="Shirley N."/>
            <person name="Lin Y.R."/>
            <person name="Liu L.Y."/>
            <person name="Hernandez A.G."/>
            <person name="Wright C.L."/>
            <person name="Bulone V."/>
            <person name="Tuskan G.A."/>
            <person name="Heath K."/>
            <person name="Zee F."/>
            <person name="Moore P.H."/>
            <person name="Sunkar R."/>
            <person name="Leebens-Mack J.H."/>
            <person name="Mockler T."/>
            <person name="Bennetzen J.L."/>
            <person name="Freeling M."/>
            <person name="Sankoff D."/>
            <person name="Paterson A.H."/>
            <person name="Zhu X."/>
            <person name="Yang X."/>
            <person name="Smith J.A."/>
            <person name="Cushman J.C."/>
            <person name="Paull R.E."/>
            <person name="Yu Q."/>
        </authorList>
    </citation>
    <scope>NUCLEOTIDE SEQUENCE [LARGE SCALE GENOMIC DNA]</scope>
    <source>
        <strain evidence="8">cv. F153</strain>
    </source>
</reference>
<feature type="region of interest" description="Disordered" evidence="5">
    <location>
        <begin position="1"/>
        <end position="30"/>
    </location>
</feature>
<keyword evidence="3" id="KW-0862">Zinc</keyword>
<dbReference type="PANTHER" id="PTHR46858">
    <property type="entry name" value="OS05G0521000 PROTEIN"/>
    <property type="match status" value="1"/>
</dbReference>
<evidence type="ECO:0000256" key="2">
    <source>
        <dbReference type="ARBA" id="ARBA00022771"/>
    </source>
</evidence>
<sequence>MEASSSSSSSSRSRSTSSSSSPPPPPQPTISYRIGESMANAASPEARDDAISCLVVLLTFWILVSMATILGFYGPVDIVVGPNYSRLLRASSIFVRDIKVKAEEGSTDGPMLYGFREPPPLDVRASWLETHNGSVPANFHKEWIYYFNEGTQIEIFYSVKSEGSYPLNLVIAQGKENRQFHRKENLFQWVENPLRPDTTLSWNLIHGDGVIHQKIEKPSDYYVAVSNLHNLEIEAQLTFRIQALFYNTTGAYFKCSLGHRLCALKLFFLEENVAILASGPRKLQEGKSDEWYIKLSYGPRWITYFVGSGLMTLAILLIYKIFTSFQFMFGYNTSHQTTSTPNETSPLLANKEDDGTSLGSSYESVSHDEGEDIEEFLKAAPSKPLEEVESSDQSQHLCVICCEARKDCFFLPCGHSTTCYTCGLRILEEAQTCPICRRKMKKVRRIFTV</sequence>
<evidence type="ECO:0000256" key="6">
    <source>
        <dbReference type="SAM" id="Phobius"/>
    </source>
</evidence>
<dbReference type="SUPFAM" id="SSF57850">
    <property type="entry name" value="RING/U-box"/>
    <property type="match status" value="1"/>
</dbReference>
<accession>A0A6P5GJ01</accession>
<feature type="compositionally biased region" description="Polar residues" evidence="5">
    <location>
        <begin position="338"/>
        <end position="347"/>
    </location>
</feature>
<evidence type="ECO:0000256" key="3">
    <source>
        <dbReference type="ARBA" id="ARBA00022833"/>
    </source>
</evidence>
<keyword evidence="8" id="KW-1185">Reference proteome</keyword>
<dbReference type="SMART" id="SM00184">
    <property type="entry name" value="RING"/>
    <property type="match status" value="1"/>
</dbReference>
<dbReference type="GO" id="GO:0061630">
    <property type="term" value="F:ubiquitin protein ligase activity"/>
    <property type="evidence" value="ECO:0007669"/>
    <property type="project" value="TreeGrafter"/>
</dbReference>
<dbReference type="Pfam" id="PF16041">
    <property type="entry name" value="APD1-4_M"/>
    <property type="match status" value="1"/>
</dbReference>
<dbReference type="Pfam" id="PF16040">
    <property type="entry name" value="APD1-4_N"/>
    <property type="match status" value="1"/>
</dbReference>
<dbReference type="GeneID" id="109721888"/>
<dbReference type="PROSITE" id="PS50089">
    <property type="entry name" value="ZF_RING_2"/>
    <property type="match status" value="1"/>
</dbReference>
<dbReference type="InterPro" id="IPR032010">
    <property type="entry name" value="APD1-4_M"/>
</dbReference>